<accession>A0ACC0D3H4</accession>
<evidence type="ECO:0000313" key="2">
    <source>
        <dbReference type="Proteomes" id="UP001497680"/>
    </source>
</evidence>
<comment type="caution">
    <text evidence="1">The sequence shown here is derived from an EMBL/GenBank/DDBJ whole genome shotgun (WGS) entry which is preliminary data.</text>
</comment>
<keyword evidence="2" id="KW-1185">Reference proteome</keyword>
<dbReference type="EMBL" id="MU394310">
    <property type="protein sequence ID" value="KAI6087066.1"/>
    <property type="molecule type" value="Genomic_DNA"/>
</dbReference>
<evidence type="ECO:0000313" key="1">
    <source>
        <dbReference type="EMBL" id="KAI6087066.1"/>
    </source>
</evidence>
<protein>
    <submittedName>
        <fullName evidence="1">Uncharacterized protein</fullName>
    </submittedName>
</protein>
<dbReference type="Proteomes" id="UP001497680">
    <property type="component" value="Unassembled WGS sequence"/>
</dbReference>
<organism evidence="1 2">
    <name type="scientific">Hypoxylon rubiginosum</name>
    <dbReference type="NCBI Taxonomy" id="110542"/>
    <lineage>
        <taxon>Eukaryota</taxon>
        <taxon>Fungi</taxon>
        <taxon>Dikarya</taxon>
        <taxon>Ascomycota</taxon>
        <taxon>Pezizomycotina</taxon>
        <taxon>Sordariomycetes</taxon>
        <taxon>Xylariomycetidae</taxon>
        <taxon>Xylariales</taxon>
        <taxon>Hypoxylaceae</taxon>
        <taxon>Hypoxylon</taxon>
    </lineage>
</organism>
<proteinExistence type="predicted"/>
<reference evidence="1 2" key="1">
    <citation type="journal article" date="2022" name="New Phytol.">
        <title>Ecological generalism drives hyperdiversity of secondary metabolite gene clusters in xylarialean endophytes.</title>
        <authorList>
            <person name="Franco M.E.E."/>
            <person name="Wisecaver J.H."/>
            <person name="Arnold A.E."/>
            <person name="Ju Y.M."/>
            <person name="Slot J.C."/>
            <person name="Ahrendt S."/>
            <person name="Moore L.P."/>
            <person name="Eastman K.E."/>
            <person name="Scott K."/>
            <person name="Konkel Z."/>
            <person name="Mondo S.J."/>
            <person name="Kuo A."/>
            <person name="Hayes R.D."/>
            <person name="Haridas S."/>
            <person name="Andreopoulos B."/>
            <person name="Riley R."/>
            <person name="LaButti K."/>
            <person name="Pangilinan J."/>
            <person name="Lipzen A."/>
            <person name="Amirebrahimi M."/>
            <person name="Yan J."/>
            <person name="Adam C."/>
            <person name="Keymanesh K."/>
            <person name="Ng V."/>
            <person name="Louie K."/>
            <person name="Northen T."/>
            <person name="Drula E."/>
            <person name="Henrissat B."/>
            <person name="Hsieh H.M."/>
            <person name="Youens-Clark K."/>
            <person name="Lutzoni F."/>
            <person name="Miadlikowska J."/>
            <person name="Eastwood D.C."/>
            <person name="Hamelin R.C."/>
            <person name="Grigoriev I.V."/>
            <person name="U'Ren J.M."/>
        </authorList>
    </citation>
    <scope>NUCLEOTIDE SEQUENCE [LARGE SCALE GENOMIC DNA]</scope>
    <source>
        <strain evidence="1 2">ER1909</strain>
    </source>
</reference>
<name>A0ACC0D3H4_9PEZI</name>
<sequence>MAQHTFNQFGSGQGSGANGSVDPNDLAMSGSYAPSYSNNFNGNNNSSNFFGDDELLDTLGSPTESMSNQPGMHNQGQEYGGMNDMNMGFSQGMYASHQGSHGMPMEQSHMNGFSSTPDGDPIQSPFVHSFNQAQFHQMQQQHQQFGNSLQSPISYSGSPLAGSDLNNESNDPNYLNTKSRPQLSHNMQRKTSSTRSPLTPKTAAAMSNLSVSSREPSGFGAQPIRTTNGHHEKSPSGQWMHTPNSLSSFPGSGFSSPMQQHGMQNPQIADVLMKGGTSMPAKLNTPPNAVSSQEMKRKRRRESHNLVERRRRDNINERIQDLSKLVPTHRLEDEKIRKLIQNGTPLSPSLTGISHPAQATSGLAGPGAKRATGVGNITTGLPPEEKDKGPNKGDILNGAVSWTRDLMWMLHHKLQQQEELINTIVELGGSVPLELTEDEKRMQTELMEAMAKNGPHTFSYSRFAGSGLRVPQHTDYRGDSLNGSDGGIAANSVSPDGQDLAGDIDAGQFWNDPDDDGSGPGSINFKEEDEFGMDLSHD</sequence>
<gene>
    <name evidence="1" type="ORF">F4821DRAFT_236974</name>
</gene>